<name>A0A918XWP6_9PROT</name>
<keyword evidence="2" id="KW-1185">Reference proteome</keyword>
<gene>
    <name evidence="1" type="ORF">GCM10017083_50210</name>
</gene>
<comment type="caution">
    <text evidence="1">The sequence shown here is derived from an EMBL/GenBank/DDBJ whole genome shotgun (WGS) entry which is preliminary data.</text>
</comment>
<accession>A0A918XWP6</accession>
<reference evidence="1" key="1">
    <citation type="journal article" date="2014" name="Int. J. Syst. Evol. Microbiol.">
        <title>Complete genome sequence of Corynebacterium casei LMG S-19264T (=DSM 44701T), isolated from a smear-ripened cheese.</title>
        <authorList>
            <consortium name="US DOE Joint Genome Institute (JGI-PGF)"/>
            <person name="Walter F."/>
            <person name="Albersmeier A."/>
            <person name="Kalinowski J."/>
            <person name="Ruckert C."/>
        </authorList>
    </citation>
    <scope>NUCLEOTIDE SEQUENCE</scope>
    <source>
        <strain evidence="1">KCTC 42651</strain>
    </source>
</reference>
<reference evidence="1" key="2">
    <citation type="submission" date="2020-09" db="EMBL/GenBank/DDBJ databases">
        <authorList>
            <person name="Sun Q."/>
            <person name="Kim S."/>
        </authorList>
    </citation>
    <scope>NUCLEOTIDE SEQUENCE</scope>
    <source>
        <strain evidence="1">KCTC 42651</strain>
    </source>
</reference>
<dbReference type="Proteomes" id="UP000630353">
    <property type="component" value="Unassembled WGS sequence"/>
</dbReference>
<dbReference type="RefSeq" id="WP_189994894.1">
    <property type="nucleotide sequence ID" value="NZ_BMZS01000014.1"/>
</dbReference>
<dbReference type="EMBL" id="BMZS01000014">
    <property type="protein sequence ID" value="GHD62016.1"/>
    <property type="molecule type" value="Genomic_DNA"/>
</dbReference>
<evidence type="ECO:0000313" key="2">
    <source>
        <dbReference type="Proteomes" id="UP000630353"/>
    </source>
</evidence>
<organism evidence="1 2">
    <name type="scientific">Thalassobaculum fulvum</name>
    <dbReference type="NCBI Taxonomy" id="1633335"/>
    <lineage>
        <taxon>Bacteria</taxon>
        <taxon>Pseudomonadati</taxon>
        <taxon>Pseudomonadota</taxon>
        <taxon>Alphaproteobacteria</taxon>
        <taxon>Rhodospirillales</taxon>
        <taxon>Thalassobaculaceae</taxon>
        <taxon>Thalassobaculum</taxon>
    </lineage>
</organism>
<proteinExistence type="predicted"/>
<protein>
    <submittedName>
        <fullName evidence="1">Uncharacterized protein</fullName>
    </submittedName>
</protein>
<sequence>MISEATFSRDFASFWRQTTPAMDGFVRRLNKGEYDRDDPPIDTETAPTRRAFVNESAFSALCLLVENARTEESMSPEDALLRVAPAVASQGLYEFSEGDYDPNLSDTEIWDGVEQIRRIQRRVCGPSDLGNVVVRPKFTGCGIVDECYGDILVHGTLFEIKAGERFFRSIDFRQVLTYVALDYSSGSRKINDIAVVNPRIGISVELSVKNLCFAVSGRETVDLLDLIIYGMSSGDVSR</sequence>
<evidence type="ECO:0000313" key="1">
    <source>
        <dbReference type="EMBL" id="GHD62016.1"/>
    </source>
</evidence>
<dbReference type="AlphaFoldDB" id="A0A918XWP6"/>